<gene>
    <name evidence="3" type="ORF">C435_09544</name>
</gene>
<organism evidence="3 4">
    <name type="scientific">Haloarcula marismortui ATCC 33799</name>
    <dbReference type="NCBI Taxonomy" id="662475"/>
    <lineage>
        <taxon>Archaea</taxon>
        <taxon>Methanobacteriati</taxon>
        <taxon>Methanobacteriota</taxon>
        <taxon>Stenosarchaea group</taxon>
        <taxon>Halobacteria</taxon>
        <taxon>Halobacteriales</taxon>
        <taxon>Haloarculaceae</taxon>
        <taxon>Haloarcula</taxon>
    </lineage>
</organism>
<sequence>MKDRDEAKDEMSERLGQRFGDEEADKSDKGDKSDKPDNQAKDVKQDKQTMRTKSDKSAKDYKEVWGSKLVHLPDNLMEPVDNEFDRMKYECDWDVKKERHYYPVVVARGVEAVQEMSGSEFTDAVESLGLR</sequence>
<keyword evidence="4" id="KW-1185">Reference proteome</keyword>
<evidence type="ECO:0000259" key="2">
    <source>
        <dbReference type="Pfam" id="PF26492"/>
    </source>
</evidence>
<feature type="region of interest" description="Disordered" evidence="1">
    <location>
        <begin position="1"/>
        <end position="60"/>
    </location>
</feature>
<dbReference type="EMBL" id="AOLS01000059">
    <property type="protein sequence ID" value="EMA17735.1"/>
    <property type="molecule type" value="Genomic_DNA"/>
</dbReference>
<dbReference type="AlphaFoldDB" id="M0KD16"/>
<accession>M0KD16</accession>
<dbReference type="InterPro" id="IPR058474">
    <property type="entry name" value="DUF8160"/>
</dbReference>
<proteinExistence type="predicted"/>
<dbReference type="RefSeq" id="WP_007188997.1">
    <property type="nucleotide sequence ID" value="NZ_AOLS01000059.1"/>
</dbReference>
<dbReference type="PATRIC" id="fig|662475.6.peg.1858"/>
<dbReference type="Proteomes" id="UP000011687">
    <property type="component" value="Unassembled WGS sequence"/>
</dbReference>
<dbReference type="Pfam" id="PF26492">
    <property type="entry name" value="DUF8160"/>
    <property type="match status" value="1"/>
</dbReference>
<evidence type="ECO:0000256" key="1">
    <source>
        <dbReference type="SAM" id="MobiDB-lite"/>
    </source>
</evidence>
<feature type="domain" description="DUF8160" evidence="2">
    <location>
        <begin position="3"/>
        <end position="129"/>
    </location>
</feature>
<reference evidence="3 4" key="1">
    <citation type="journal article" date="2014" name="PLoS Genet.">
        <title>Phylogenetically driven sequencing of extremely halophilic archaea reveals strategies for static and dynamic osmo-response.</title>
        <authorList>
            <person name="Becker E.A."/>
            <person name="Seitzer P.M."/>
            <person name="Tritt A."/>
            <person name="Larsen D."/>
            <person name="Krusor M."/>
            <person name="Yao A.I."/>
            <person name="Wu D."/>
            <person name="Madern D."/>
            <person name="Eisen J.A."/>
            <person name="Darling A.E."/>
            <person name="Facciotti M.T."/>
        </authorList>
    </citation>
    <scope>NUCLEOTIDE SEQUENCE [LARGE SCALE GENOMIC DNA]</scope>
    <source>
        <strain evidence="3 4">ATCC 33799</strain>
    </source>
</reference>
<comment type="caution">
    <text evidence="3">The sequence shown here is derived from an EMBL/GenBank/DDBJ whole genome shotgun (WGS) entry which is preliminary data.</text>
</comment>
<evidence type="ECO:0000313" key="4">
    <source>
        <dbReference type="Proteomes" id="UP000011687"/>
    </source>
</evidence>
<protein>
    <recommendedName>
        <fullName evidence="2">DUF8160 domain-containing protein</fullName>
    </recommendedName>
</protein>
<evidence type="ECO:0000313" key="3">
    <source>
        <dbReference type="EMBL" id="EMA17735.1"/>
    </source>
</evidence>
<name>M0KD16_9EURY</name>